<dbReference type="Proteomes" id="UP000076532">
    <property type="component" value="Unassembled WGS sequence"/>
</dbReference>
<evidence type="ECO:0000256" key="1">
    <source>
        <dbReference type="SAM" id="MobiDB-lite"/>
    </source>
</evidence>
<feature type="transmembrane region" description="Helical" evidence="2">
    <location>
        <begin position="121"/>
        <end position="143"/>
    </location>
</feature>
<keyword evidence="4" id="KW-1185">Reference proteome</keyword>
<evidence type="ECO:0000313" key="4">
    <source>
        <dbReference type="Proteomes" id="UP000076532"/>
    </source>
</evidence>
<name>A0A166RPT7_9AGAM</name>
<feature type="compositionally biased region" description="Acidic residues" evidence="1">
    <location>
        <begin position="401"/>
        <end position="414"/>
    </location>
</feature>
<keyword evidence="2" id="KW-1133">Transmembrane helix</keyword>
<feature type="compositionally biased region" description="Basic and acidic residues" evidence="1">
    <location>
        <begin position="494"/>
        <end position="508"/>
    </location>
</feature>
<organism evidence="3 4">
    <name type="scientific">Athelia psychrophila</name>
    <dbReference type="NCBI Taxonomy" id="1759441"/>
    <lineage>
        <taxon>Eukaryota</taxon>
        <taxon>Fungi</taxon>
        <taxon>Dikarya</taxon>
        <taxon>Basidiomycota</taxon>
        <taxon>Agaricomycotina</taxon>
        <taxon>Agaricomycetes</taxon>
        <taxon>Agaricomycetidae</taxon>
        <taxon>Atheliales</taxon>
        <taxon>Atheliaceae</taxon>
        <taxon>Athelia</taxon>
    </lineage>
</organism>
<feature type="compositionally biased region" description="Basic and acidic residues" evidence="1">
    <location>
        <begin position="391"/>
        <end position="400"/>
    </location>
</feature>
<evidence type="ECO:0000313" key="3">
    <source>
        <dbReference type="EMBL" id="KZP28514.1"/>
    </source>
</evidence>
<feature type="region of interest" description="Disordered" evidence="1">
    <location>
        <begin position="494"/>
        <end position="545"/>
    </location>
</feature>
<sequence>MRNQRIDLIGTLKRWSSYRILQAKSEQEQSTSATVSSVQVTLARDARLDLAPQATQDITNSTDPDGSVYSEDPVLKYRPYFARSLPVQILVTGIVLTLVGVLFIHLIFTAQYHWTLAQVNYILQLSGVSTLFISLVATLHVVLSQSVEESLQWPYMLSYIAVDTPPLDNVDLKWTDLEQATWLVMDATTAGLIQITHIHFLTLLYPSRIEARLIYMLLGPLALSSAICQLCPIRAIGATRALENTDLIYTTDAIRNICNATLSFLFTSSLFIWGFFVNFKQAWRTDGGTAAFGVGALTLAVVSTVLNMIYIPTEDQYAWLPSLMWAVVLWQSFLGWWWWVGAGLGVGEVDELLRREQKKEIRQKTRKERREAQRQKARMVWKGVTGAFTHRPKDDDKDKDSDEESVVDESDEQVVEGHSTAVQSSYARRDLSDSTTTTEGSSSSSVSSTGNASLYTRLKHTRVGRYMDKWFGNLRIAHLTAARDQAVDRVERMQHTYPRDGGRRDGSGGRHSRIAFRGNDGSEREEEDDERTLADLPMGDAMDDARSPRRVEAAMAEERLQANSFWWWGPLRRWRLQDATAY</sequence>
<feature type="compositionally biased region" description="Low complexity" evidence="1">
    <location>
        <begin position="433"/>
        <end position="449"/>
    </location>
</feature>
<keyword evidence="2" id="KW-0812">Transmembrane</keyword>
<dbReference type="AlphaFoldDB" id="A0A166RPT7"/>
<feature type="transmembrane region" description="Helical" evidence="2">
    <location>
        <begin position="85"/>
        <end position="109"/>
    </location>
</feature>
<gene>
    <name evidence="3" type="ORF">FIBSPDRAFT_917685</name>
</gene>
<dbReference type="STRING" id="436010.A0A166RPT7"/>
<evidence type="ECO:0000256" key="2">
    <source>
        <dbReference type="SAM" id="Phobius"/>
    </source>
</evidence>
<protein>
    <submittedName>
        <fullName evidence="3">Uncharacterized protein</fullName>
    </submittedName>
</protein>
<feature type="region of interest" description="Disordered" evidence="1">
    <location>
        <begin position="388"/>
        <end position="450"/>
    </location>
</feature>
<dbReference type="EMBL" id="KV417503">
    <property type="protein sequence ID" value="KZP28514.1"/>
    <property type="molecule type" value="Genomic_DNA"/>
</dbReference>
<accession>A0A166RPT7</accession>
<feature type="transmembrane region" description="Helical" evidence="2">
    <location>
        <begin position="323"/>
        <end position="346"/>
    </location>
</feature>
<reference evidence="3 4" key="1">
    <citation type="journal article" date="2016" name="Mol. Biol. Evol.">
        <title>Comparative Genomics of Early-Diverging Mushroom-Forming Fungi Provides Insights into the Origins of Lignocellulose Decay Capabilities.</title>
        <authorList>
            <person name="Nagy L.G."/>
            <person name="Riley R."/>
            <person name="Tritt A."/>
            <person name="Adam C."/>
            <person name="Daum C."/>
            <person name="Floudas D."/>
            <person name="Sun H."/>
            <person name="Yadav J.S."/>
            <person name="Pangilinan J."/>
            <person name="Larsson K.H."/>
            <person name="Matsuura K."/>
            <person name="Barry K."/>
            <person name="Labutti K."/>
            <person name="Kuo R."/>
            <person name="Ohm R.A."/>
            <person name="Bhattacharya S.S."/>
            <person name="Shirouzu T."/>
            <person name="Yoshinaga Y."/>
            <person name="Martin F.M."/>
            <person name="Grigoriev I.V."/>
            <person name="Hibbett D.S."/>
        </authorList>
    </citation>
    <scope>NUCLEOTIDE SEQUENCE [LARGE SCALE GENOMIC DNA]</scope>
    <source>
        <strain evidence="3 4">CBS 109695</strain>
    </source>
</reference>
<proteinExistence type="predicted"/>
<feature type="transmembrane region" description="Helical" evidence="2">
    <location>
        <begin position="289"/>
        <end position="311"/>
    </location>
</feature>
<dbReference type="OrthoDB" id="3357304at2759"/>
<keyword evidence="2" id="KW-0472">Membrane</keyword>
<feature type="transmembrane region" description="Helical" evidence="2">
    <location>
        <begin position="213"/>
        <end position="237"/>
    </location>
</feature>
<feature type="transmembrane region" description="Helical" evidence="2">
    <location>
        <begin position="257"/>
        <end position="277"/>
    </location>
</feature>